<reference evidence="1" key="2">
    <citation type="submission" date="2023-01" db="EMBL/GenBank/DDBJ databases">
        <authorList>
            <person name="Sun Q."/>
            <person name="Evtushenko L."/>
        </authorList>
    </citation>
    <scope>NUCLEOTIDE SEQUENCE</scope>
    <source>
        <strain evidence="1">VKM Ac-1958</strain>
    </source>
</reference>
<reference evidence="1" key="1">
    <citation type="journal article" date="2014" name="Int. J. Syst. Evol. Microbiol.">
        <title>Complete genome sequence of Corynebacterium casei LMG S-19264T (=DSM 44701T), isolated from a smear-ripened cheese.</title>
        <authorList>
            <consortium name="US DOE Joint Genome Institute (JGI-PGF)"/>
            <person name="Walter F."/>
            <person name="Albersmeier A."/>
            <person name="Kalinowski J."/>
            <person name="Ruckert C."/>
        </authorList>
    </citation>
    <scope>NUCLEOTIDE SEQUENCE</scope>
    <source>
        <strain evidence="1">VKM Ac-1958</strain>
    </source>
</reference>
<protein>
    <submittedName>
        <fullName evidence="1">Uncharacterized protein</fullName>
    </submittedName>
</protein>
<name>A0A9W6HSM2_9MICO</name>
<evidence type="ECO:0000313" key="2">
    <source>
        <dbReference type="Proteomes" id="UP001142325"/>
    </source>
</evidence>
<dbReference type="AlphaFoldDB" id="A0A9W6HSM2"/>
<keyword evidence="2" id="KW-1185">Reference proteome</keyword>
<dbReference type="Proteomes" id="UP001142325">
    <property type="component" value="Unassembled WGS sequence"/>
</dbReference>
<organism evidence="1 2">
    <name type="scientific">Microbacterium keratanolyticum</name>
    <dbReference type="NCBI Taxonomy" id="67574"/>
    <lineage>
        <taxon>Bacteria</taxon>
        <taxon>Bacillati</taxon>
        <taxon>Actinomycetota</taxon>
        <taxon>Actinomycetes</taxon>
        <taxon>Micrococcales</taxon>
        <taxon>Microbacteriaceae</taxon>
        <taxon>Microbacterium</taxon>
    </lineage>
</organism>
<accession>A0A9W6HSM2</accession>
<gene>
    <name evidence="1" type="ORF">GCM10017596_10960</name>
</gene>
<evidence type="ECO:0000313" key="1">
    <source>
        <dbReference type="EMBL" id="GLK01381.1"/>
    </source>
</evidence>
<dbReference type="EMBL" id="BSET01000001">
    <property type="protein sequence ID" value="GLK01381.1"/>
    <property type="molecule type" value="Genomic_DNA"/>
</dbReference>
<proteinExistence type="predicted"/>
<comment type="caution">
    <text evidence="1">The sequence shown here is derived from an EMBL/GenBank/DDBJ whole genome shotgun (WGS) entry which is preliminary data.</text>
</comment>
<sequence>MRGRRSFRLLFGSVKLAKYAPQIAAYVDDPDVYGHVVGTLYKMRTPDYVDQIRPHANSPSAWIRKEAKRYLAKYDANPS</sequence>